<organism evidence="2 3">
    <name type="scientific">Durusdinium trenchii</name>
    <dbReference type="NCBI Taxonomy" id="1381693"/>
    <lineage>
        <taxon>Eukaryota</taxon>
        <taxon>Sar</taxon>
        <taxon>Alveolata</taxon>
        <taxon>Dinophyceae</taxon>
        <taxon>Suessiales</taxon>
        <taxon>Symbiodiniaceae</taxon>
        <taxon>Durusdinium</taxon>
    </lineage>
</organism>
<evidence type="ECO:0000259" key="1">
    <source>
        <dbReference type="PROSITE" id="PS50004"/>
    </source>
</evidence>
<dbReference type="Proteomes" id="UP001642464">
    <property type="component" value="Unassembled WGS sequence"/>
</dbReference>
<reference evidence="2 3" key="1">
    <citation type="submission" date="2024-02" db="EMBL/GenBank/DDBJ databases">
        <authorList>
            <person name="Chen Y."/>
            <person name="Shah S."/>
            <person name="Dougan E. K."/>
            <person name="Thang M."/>
            <person name="Chan C."/>
        </authorList>
    </citation>
    <scope>NUCLEOTIDE SEQUENCE [LARGE SCALE GENOMIC DNA]</scope>
</reference>
<dbReference type="InterPro" id="IPR003609">
    <property type="entry name" value="Pan_app"/>
</dbReference>
<name>A0ABP0IK16_9DINO</name>
<proteinExistence type="predicted"/>
<dbReference type="InterPro" id="IPR000008">
    <property type="entry name" value="C2_dom"/>
</dbReference>
<dbReference type="PROSITE" id="PS50004">
    <property type="entry name" value="C2"/>
    <property type="match status" value="1"/>
</dbReference>
<dbReference type="InterPro" id="IPR013320">
    <property type="entry name" value="ConA-like_dom_sf"/>
</dbReference>
<protein>
    <submittedName>
        <fullName evidence="2">Synaptotagmin 2</fullName>
    </submittedName>
</protein>
<evidence type="ECO:0000313" key="3">
    <source>
        <dbReference type="Proteomes" id="UP001642464"/>
    </source>
</evidence>
<dbReference type="SUPFAM" id="SSF49562">
    <property type="entry name" value="C2 domain (Calcium/lipid-binding domain, CaLB)"/>
    <property type="match status" value="1"/>
</dbReference>
<dbReference type="Pfam" id="PF00168">
    <property type="entry name" value="C2"/>
    <property type="match status" value="1"/>
</dbReference>
<dbReference type="Gene3D" id="2.60.40.150">
    <property type="entry name" value="C2 domain"/>
    <property type="match status" value="1"/>
</dbReference>
<dbReference type="EMBL" id="CAXAMM010003925">
    <property type="protein sequence ID" value="CAK9001734.1"/>
    <property type="molecule type" value="Genomic_DNA"/>
</dbReference>
<comment type="caution">
    <text evidence="2">The sequence shown here is derived from an EMBL/GenBank/DDBJ whole genome shotgun (WGS) entry which is preliminary data.</text>
</comment>
<keyword evidence="3" id="KW-1185">Reference proteome</keyword>
<dbReference type="InterPro" id="IPR035892">
    <property type="entry name" value="C2_domain_sf"/>
</dbReference>
<dbReference type="PANTHER" id="PTHR45761:SF1">
    <property type="entry name" value="EXTENDED SYNAPTOTAGMIN-LIKE PROTEIN 2, ISOFORM C"/>
    <property type="match status" value="1"/>
</dbReference>
<gene>
    <name evidence="2" type="ORF">SCF082_LOCUS7055</name>
</gene>
<feature type="non-terminal residue" evidence="2">
    <location>
        <position position="819"/>
    </location>
</feature>
<evidence type="ECO:0000313" key="2">
    <source>
        <dbReference type="EMBL" id="CAK9001734.1"/>
    </source>
</evidence>
<dbReference type="SMART" id="SM00239">
    <property type="entry name" value="C2"/>
    <property type="match status" value="1"/>
</dbReference>
<sequence>MGFKMVNTDIFQITSPAAEGILRVTVWSANDLLPMDTSFFGKGTSDPYVKVRCGAHVLKLLGSRGSETFWKTLCPQFGFKASLPISSLADQNIWIEVYDQDFLTRDDFLGKVSLPVDMLATWGKQKKVTVQLRDEKGQKGKNGSICLSAEWQPMLNENAAVHNSGIISVGVYCAMNVPNLGPYARYWLRCSCTELMPCSSKEPQDTDQVYAAHIHDRNEVDDGDLPLLHRLKEKVKLLQKRGLSHKEMCEVLDLDPEETDRDRDRETDFENLQIDELKGIHVARWRRSVEFLAQKAHAAEIKFTLMAQGQNQPKPKELGSFTRTMSQVLASAENLFYTETVKLPLTEIMVHFKTIQLQDLAECSVAGKPERQTTYRTDALGDTHSVPSASQLSQSARVRHLASASGIGQWHVAIVRRFLRCLRQGGRCCRKFLSGFHAIQLPVTPNTVANEGFLGGQLKFLGVPPQLADEGHSFRLSGHSVMDFGELALEQSSGFTAMVYLKPHVADGVDEDQAILVTKGVAGSLWQLSLTSLKQFKIESFKAVPDEALPPSCTCPSVHEDEWAHVIVRDNGTAMELLVNGKSCCEARPSAMLKGSTWLGGLQADLHAVELWNSVLTDPELDQLLQRYRKARPMWHPPQQQLCPGDSIEVLEDIGSLAFCKLRCEKNPSCRSVLFKSLEKSCSLRPRVTSKDRCRLSIGSLVANLDRGQCASGAFEWQLALTDRHGPVTEFALLDNDQRIMPAEQMIDAQTLAPLGAECALSDGEPDGPGCWSPKGFWEYRFSSCVAPGYLSVALKDQAEVPASSLRVRYATAAGEWKN</sequence>
<dbReference type="Pfam" id="PF00024">
    <property type="entry name" value="PAN_1"/>
    <property type="match status" value="1"/>
</dbReference>
<accession>A0ABP0IK16</accession>
<dbReference type="PANTHER" id="PTHR45761">
    <property type="entry name" value="EXTENDED SYNAPTOTAGMIN-LIKE PROTEIN 2, ISOFORM C"/>
    <property type="match status" value="1"/>
</dbReference>
<dbReference type="InterPro" id="IPR051634">
    <property type="entry name" value="Extended_Synaptotagmin"/>
</dbReference>
<dbReference type="SUPFAM" id="SSF49899">
    <property type="entry name" value="Concanavalin A-like lectins/glucanases"/>
    <property type="match status" value="1"/>
</dbReference>
<dbReference type="CDD" id="cd00030">
    <property type="entry name" value="C2"/>
    <property type="match status" value="1"/>
</dbReference>
<feature type="domain" description="C2" evidence="1">
    <location>
        <begin position="1"/>
        <end position="129"/>
    </location>
</feature>